<feature type="compositionally biased region" description="Basic and acidic residues" evidence="1">
    <location>
        <begin position="390"/>
        <end position="402"/>
    </location>
</feature>
<comment type="caution">
    <text evidence="2">The sequence shown here is derived from an EMBL/GenBank/DDBJ whole genome shotgun (WGS) entry which is preliminary data.</text>
</comment>
<evidence type="ECO:0000313" key="3">
    <source>
        <dbReference type="Proteomes" id="UP000777438"/>
    </source>
</evidence>
<accession>A0A9P8WF90</accession>
<feature type="region of interest" description="Disordered" evidence="1">
    <location>
        <begin position="359"/>
        <end position="402"/>
    </location>
</feature>
<sequence length="468" mass="53643">MAANTSTVFPWECRDREDQARIAYNSPLRRANQSLVDENMRLKRILRENGISWSPVALNHLKQLDPKARKTRSSLTSHDLGHPYLPMEVILRILKFAMKSPQPIIDPLSPLTPENLTDKEKAKGNQIAIHFLASCRALNVEGTRYLWESNEFTFTTPQAVRQFAELPFQFRQKINHVNFRIIARYYDDSRNRRHKLDKCYHSDMKKDQVLKIHHRPTETPLIRGGFRCYTWNQIVDFLEGLRAPYDPKSKTQPRPRLLPSLNSLRLDLVNFSDTLLPFSGSELHDITSHELGCTLNELQVTGMPFDDTGMKASAELSGMLKDEGLYLDGPASFIAHIRYLTELSGKRWCARVIRAWSAKEDEDDDSDDSEAPRGPSAHSHARLGALPPAPKEEGHPPSTRDEDSVIWKRVPVFRDHSDREWIQFSRFSGYEMTDVDWDSDEEGICPCCGESHPGSSFLEFLLDEDLAD</sequence>
<reference evidence="2 3" key="1">
    <citation type="journal article" date="2021" name="Nat. Commun.">
        <title>Genetic determinants of endophytism in the Arabidopsis root mycobiome.</title>
        <authorList>
            <person name="Mesny F."/>
            <person name="Miyauchi S."/>
            <person name="Thiergart T."/>
            <person name="Pickel B."/>
            <person name="Atanasova L."/>
            <person name="Karlsson M."/>
            <person name="Huettel B."/>
            <person name="Barry K.W."/>
            <person name="Haridas S."/>
            <person name="Chen C."/>
            <person name="Bauer D."/>
            <person name="Andreopoulos W."/>
            <person name="Pangilinan J."/>
            <person name="LaButti K."/>
            <person name="Riley R."/>
            <person name="Lipzen A."/>
            <person name="Clum A."/>
            <person name="Drula E."/>
            <person name="Henrissat B."/>
            <person name="Kohler A."/>
            <person name="Grigoriev I.V."/>
            <person name="Martin F.M."/>
            <person name="Hacquard S."/>
        </authorList>
    </citation>
    <scope>NUCLEOTIDE SEQUENCE [LARGE SCALE GENOMIC DNA]</scope>
    <source>
        <strain evidence="2 3">MPI-CAGE-CH-0241</strain>
    </source>
</reference>
<protein>
    <submittedName>
        <fullName evidence="2">Uncharacterized protein</fullName>
    </submittedName>
</protein>
<gene>
    <name evidence="2" type="ORF">B0T10DRAFT_455635</name>
</gene>
<evidence type="ECO:0000313" key="2">
    <source>
        <dbReference type="EMBL" id="KAH6895370.1"/>
    </source>
</evidence>
<keyword evidence="3" id="KW-1185">Reference proteome</keyword>
<dbReference type="EMBL" id="JAGPYM010000004">
    <property type="protein sequence ID" value="KAH6895370.1"/>
    <property type="molecule type" value="Genomic_DNA"/>
</dbReference>
<proteinExistence type="predicted"/>
<dbReference type="Proteomes" id="UP000777438">
    <property type="component" value="Unassembled WGS sequence"/>
</dbReference>
<name>A0A9P8WF90_9HYPO</name>
<feature type="compositionally biased region" description="Acidic residues" evidence="1">
    <location>
        <begin position="360"/>
        <end position="369"/>
    </location>
</feature>
<dbReference type="OrthoDB" id="5279415at2759"/>
<evidence type="ECO:0000256" key="1">
    <source>
        <dbReference type="SAM" id="MobiDB-lite"/>
    </source>
</evidence>
<dbReference type="AlphaFoldDB" id="A0A9P8WF90"/>
<organism evidence="2 3">
    <name type="scientific">Thelonectria olida</name>
    <dbReference type="NCBI Taxonomy" id="1576542"/>
    <lineage>
        <taxon>Eukaryota</taxon>
        <taxon>Fungi</taxon>
        <taxon>Dikarya</taxon>
        <taxon>Ascomycota</taxon>
        <taxon>Pezizomycotina</taxon>
        <taxon>Sordariomycetes</taxon>
        <taxon>Hypocreomycetidae</taxon>
        <taxon>Hypocreales</taxon>
        <taxon>Nectriaceae</taxon>
        <taxon>Thelonectria</taxon>
    </lineage>
</organism>